<dbReference type="PROSITE" id="PS51257">
    <property type="entry name" value="PROKAR_LIPOPROTEIN"/>
    <property type="match status" value="1"/>
</dbReference>
<accession>A0A9X2FEJ5</accession>
<organism evidence="2 3">
    <name type="scientific">Aeoliella straminimaris</name>
    <dbReference type="NCBI Taxonomy" id="2954799"/>
    <lineage>
        <taxon>Bacteria</taxon>
        <taxon>Pseudomonadati</taxon>
        <taxon>Planctomycetota</taxon>
        <taxon>Planctomycetia</taxon>
        <taxon>Pirellulales</taxon>
        <taxon>Lacipirellulaceae</taxon>
        <taxon>Aeoliella</taxon>
    </lineage>
</organism>
<dbReference type="InterPro" id="IPR011446">
    <property type="entry name" value="BBP7"/>
</dbReference>
<reference evidence="2" key="1">
    <citation type="submission" date="2022-06" db="EMBL/GenBank/DDBJ databases">
        <title>Aeoliella straminimaris, a novel planctomycete from sediments.</title>
        <authorList>
            <person name="Vitorino I.R."/>
            <person name="Lage O.M."/>
        </authorList>
    </citation>
    <scope>NUCLEOTIDE SEQUENCE</scope>
    <source>
        <strain evidence="2">ICT_H6.2</strain>
    </source>
</reference>
<evidence type="ECO:0000313" key="2">
    <source>
        <dbReference type="EMBL" id="MCO6047580.1"/>
    </source>
</evidence>
<keyword evidence="1" id="KW-0732">Signal</keyword>
<feature type="signal peptide" evidence="1">
    <location>
        <begin position="1"/>
        <end position="26"/>
    </location>
</feature>
<protein>
    <submittedName>
        <fullName evidence="2">BBP7 family outer membrane beta-barrel protein</fullName>
    </submittedName>
</protein>
<evidence type="ECO:0000256" key="1">
    <source>
        <dbReference type="SAM" id="SignalP"/>
    </source>
</evidence>
<dbReference type="RefSeq" id="WP_252855690.1">
    <property type="nucleotide sequence ID" value="NZ_JAMXLR010000092.1"/>
</dbReference>
<dbReference type="AlphaFoldDB" id="A0A9X2FEJ5"/>
<proteinExistence type="predicted"/>
<dbReference type="EMBL" id="JAMXLR010000092">
    <property type="protein sequence ID" value="MCO6047580.1"/>
    <property type="molecule type" value="Genomic_DNA"/>
</dbReference>
<dbReference type="Pfam" id="PF07585">
    <property type="entry name" value="BBP7"/>
    <property type="match status" value="1"/>
</dbReference>
<keyword evidence="3" id="KW-1185">Reference proteome</keyword>
<name>A0A9X2FEJ5_9BACT</name>
<comment type="caution">
    <text evidence="2">The sequence shown here is derived from an EMBL/GenBank/DDBJ whole genome shotgun (WGS) entry which is preliminary data.</text>
</comment>
<sequence>MLRWNKFLGILAAGLLSASCVQSARAQATPIEAPAESYFAETIKPNYSGGSSAYPNGDYQQQLQAAGGACGCDVWGCGGSPFRTGPGCGDDWLVGPRWRISLDGVMLYRETTNLAALAASMGTTLDAVDQHENFDHGVGARLMVGAWWPQNKNFELVMGYVGVDDWNANIVLPVETLPPVIIPPISVEVDERRTLNYNSSMHAMEINFQALNDISWKPYAGIRYFSLDEVVEDRTNQYETTPLSVTESSITRSILNSTEVKNNLIGFQLGMRRDQWRVAPKLYIEGFTNAGVYCNVINRSDVDRTTLTSRTVLEDDPGTDDVDETGQVQVLSNSTGNRVKTERTEMALTVETSLALVWKMNNCCALRGGYQLLYIDGVELGDNAFLGGEASESLLYHGCFAGFEYRR</sequence>
<dbReference type="Proteomes" id="UP001155241">
    <property type="component" value="Unassembled WGS sequence"/>
</dbReference>
<feature type="chain" id="PRO_5040737212" evidence="1">
    <location>
        <begin position="27"/>
        <end position="407"/>
    </location>
</feature>
<evidence type="ECO:0000313" key="3">
    <source>
        <dbReference type="Proteomes" id="UP001155241"/>
    </source>
</evidence>
<gene>
    <name evidence="2" type="ORF">NG895_27055</name>
</gene>